<dbReference type="InterPro" id="IPR013563">
    <property type="entry name" value="Oligopep_ABC_C"/>
</dbReference>
<organism evidence="7">
    <name type="scientific">Alsobacter sp. KACC 23698</name>
    <dbReference type="NCBI Taxonomy" id="3149229"/>
    <lineage>
        <taxon>Bacteria</taxon>
        <taxon>Pseudomonadati</taxon>
        <taxon>Pseudomonadota</taxon>
        <taxon>Alphaproteobacteria</taxon>
        <taxon>Hyphomicrobiales</taxon>
        <taxon>Alsobacteraceae</taxon>
        <taxon>Alsobacter</taxon>
    </lineage>
</organism>
<dbReference type="Gene3D" id="3.40.50.300">
    <property type="entry name" value="P-loop containing nucleotide triphosphate hydrolases"/>
    <property type="match status" value="1"/>
</dbReference>
<dbReference type="NCBIfam" id="NF008453">
    <property type="entry name" value="PRK11308.1"/>
    <property type="match status" value="1"/>
</dbReference>
<dbReference type="GO" id="GO:0005524">
    <property type="term" value="F:ATP binding"/>
    <property type="evidence" value="ECO:0007669"/>
    <property type="project" value="UniProtKB-KW"/>
</dbReference>
<dbReference type="GO" id="GO:0055085">
    <property type="term" value="P:transmembrane transport"/>
    <property type="evidence" value="ECO:0007669"/>
    <property type="project" value="UniProtKB-ARBA"/>
</dbReference>
<keyword evidence="4" id="KW-0547">Nucleotide-binding</keyword>
<dbReference type="PROSITE" id="PS50893">
    <property type="entry name" value="ABC_TRANSPORTER_2"/>
    <property type="match status" value="1"/>
</dbReference>
<evidence type="ECO:0000256" key="5">
    <source>
        <dbReference type="ARBA" id="ARBA00022840"/>
    </source>
</evidence>
<proteinExistence type="inferred from homology"/>
<dbReference type="Pfam" id="PF00005">
    <property type="entry name" value="ABC_tran"/>
    <property type="match status" value="1"/>
</dbReference>
<keyword evidence="5 7" id="KW-0067">ATP-binding</keyword>
<dbReference type="RefSeq" id="WP_406858517.1">
    <property type="nucleotide sequence ID" value="NZ_CP157484.1"/>
</dbReference>
<dbReference type="InterPro" id="IPR003439">
    <property type="entry name" value="ABC_transporter-like_ATP-bd"/>
</dbReference>
<dbReference type="InterPro" id="IPR027417">
    <property type="entry name" value="P-loop_NTPase"/>
</dbReference>
<gene>
    <name evidence="7" type="ORF">ABEG18_02200</name>
</gene>
<evidence type="ECO:0000313" key="7">
    <source>
        <dbReference type="EMBL" id="XBO41664.1"/>
    </source>
</evidence>
<dbReference type="NCBIfam" id="TIGR01727">
    <property type="entry name" value="oligo_HPY"/>
    <property type="match status" value="1"/>
</dbReference>
<dbReference type="GO" id="GO:0005886">
    <property type="term" value="C:plasma membrane"/>
    <property type="evidence" value="ECO:0007669"/>
    <property type="project" value="UniProtKB-SubCell"/>
</dbReference>
<evidence type="ECO:0000256" key="1">
    <source>
        <dbReference type="ARBA" id="ARBA00004417"/>
    </source>
</evidence>
<dbReference type="PROSITE" id="PS00211">
    <property type="entry name" value="ABC_TRANSPORTER_1"/>
    <property type="match status" value="1"/>
</dbReference>
<comment type="subcellular location">
    <subcellularLocation>
        <location evidence="1">Cell inner membrane</location>
        <topology evidence="1">Peripheral membrane protein</topology>
    </subcellularLocation>
</comment>
<dbReference type="SUPFAM" id="SSF52540">
    <property type="entry name" value="P-loop containing nucleoside triphosphate hydrolases"/>
    <property type="match status" value="1"/>
</dbReference>
<dbReference type="InterPro" id="IPR017871">
    <property type="entry name" value="ABC_transporter-like_CS"/>
</dbReference>
<dbReference type="InterPro" id="IPR050319">
    <property type="entry name" value="ABC_transp_ATP-bind"/>
</dbReference>
<evidence type="ECO:0000256" key="2">
    <source>
        <dbReference type="ARBA" id="ARBA00005417"/>
    </source>
</evidence>
<name>A0AAU7JNZ0_9HYPH</name>
<sequence length="322" mass="35979">MGETLLEIRNLRTWYPVRSGVFNQKTEWLKAVDDVSFAIRKGETFGLVGESGCGKSSLGRSIVRLERPQSGQVLFEGEDVLTASERRLKALRPHLQVIFQDPHGSLDPRMTIRQIIAEGLVIQGEAGRDERDERVEHLVRVVGLRKEHLDRYPHEFSGGQRQRIGIARALALRPKFVLADEAVSALDVSVQSQVLNLLSDLQEEFGLTYLFIAHDLSVVEYFSDRVGVMYLGKLVEVASAEDLYADPRMPYTQALLSAIPGGGQDGRQERIILRGDVPSPLNPPSGCPFRTRCWMAQDVCAQATPPLREVRPAHWAACHFAD</sequence>
<protein>
    <submittedName>
        <fullName evidence="7">Dipeptide ABC transporter ATP-binding protein</fullName>
    </submittedName>
</protein>
<evidence type="ECO:0000256" key="3">
    <source>
        <dbReference type="ARBA" id="ARBA00022448"/>
    </source>
</evidence>
<accession>A0AAU7JNZ0</accession>
<dbReference type="FunFam" id="3.40.50.300:FF:000016">
    <property type="entry name" value="Oligopeptide ABC transporter ATP-binding component"/>
    <property type="match status" value="1"/>
</dbReference>
<evidence type="ECO:0000256" key="4">
    <source>
        <dbReference type="ARBA" id="ARBA00022741"/>
    </source>
</evidence>
<evidence type="ECO:0000259" key="6">
    <source>
        <dbReference type="PROSITE" id="PS50893"/>
    </source>
</evidence>
<dbReference type="PANTHER" id="PTHR43776:SF7">
    <property type="entry name" value="D,D-DIPEPTIDE TRANSPORT ATP-BINDING PROTEIN DDPF-RELATED"/>
    <property type="match status" value="1"/>
</dbReference>
<keyword evidence="3" id="KW-0813">Transport</keyword>
<dbReference type="Pfam" id="PF08352">
    <property type="entry name" value="oligo_HPY"/>
    <property type="match status" value="1"/>
</dbReference>
<dbReference type="EMBL" id="CP157484">
    <property type="protein sequence ID" value="XBO41664.1"/>
    <property type="molecule type" value="Genomic_DNA"/>
</dbReference>
<dbReference type="SMART" id="SM00382">
    <property type="entry name" value="AAA"/>
    <property type="match status" value="1"/>
</dbReference>
<dbReference type="PANTHER" id="PTHR43776">
    <property type="entry name" value="TRANSPORT ATP-BINDING PROTEIN"/>
    <property type="match status" value="1"/>
</dbReference>
<dbReference type="AlphaFoldDB" id="A0AAU7JNZ0"/>
<dbReference type="CDD" id="cd03257">
    <property type="entry name" value="ABC_NikE_OppD_transporters"/>
    <property type="match status" value="1"/>
</dbReference>
<comment type="similarity">
    <text evidence="2">Belongs to the ABC transporter superfamily.</text>
</comment>
<dbReference type="GO" id="GO:0015833">
    <property type="term" value="P:peptide transport"/>
    <property type="evidence" value="ECO:0007669"/>
    <property type="project" value="InterPro"/>
</dbReference>
<dbReference type="GO" id="GO:0016887">
    <property type="term" value="F:ATP hydrolysis activity"/>
    <property type="evidence" value="ECO:0007669"/>
    <property type="project" value="InterPro"/>
</dbReference>
<dbReference type="InterPro" id="IPR003593">
    <property type="entry name" value="AAA+_ATPase"/>
</dbReference>
<reference evidence="7" key="1">
    <citation type="submission" date="2024-05" db="EMBL/GenBank/DDBJ databases">
        <authorList>
            <person name="Kim S."/>
            <person name="Heo J."/>
            <person name="Choi H."/>
            <person name="Choi Y."/>
            <person name="Kwon S.-W."/>
            <person name="Kim Y."/>
        </authorList>
    </citation>
    <scope>NUCLEOTIDE SEQUENCE</scope>
    <source>
        <strain evidence="7">KACC 23698</strain>
    </source>
</reference>
<feature type="domain" description="ABC transporter" evidence="6">
    <location>
        <begin position="6"/>
        <end position="256"/>
    </location>
</feature>